<evidence type="ECO:0000259" key="11">
    <source>
        <dbReference type="Pfam" id="PF07730"/>
    </source>
</evidence>
<dbReference type="RefSeq" id="WP_377198146.1">
    <property type="nucleotide sequence ID" value="NZ_JBHUHF010000001.1"/>
</dbReference>
<keyword evidence="10" id="KW-0812">Transmembrane</keyword>
<dbReference type="PANTHER" id="PTHR24421:SF10">
    <property type="entry name" value="NITRATE_NITRITE SENSOR PROTEIN NARQ"/>
    <property type="match status" value="1"/>
</dbReference>
<dbReference type="EMBL" id="JBHUHF010000001">
    <property type="protein sequence ID" value="MFD2026302.1"/>
    <property type="molecule type" value="Genomic_DNA"/>
</dbReference>
<keyword evidence="10" id="KW-1133">Transmembrane helix</keyword>
<dbReference type="InterPro" id="IPR036890">
    <property type="entry name" value="HATPase_C_sf"/>
</dbReference>
<dbReference type="Pfam" id="PF07730">
    <property type="entry name" value="HisKA_3"/>
    <property type="match status" value="1"/>
</dbReference>
<evidence type="ECO:0000313" key="12">
    <source>
        <dbReference type="EMBL" id="MFD2026302.1"/>
    </source>
</evidence>
<comment type="caution">
    <text evidence="12">The sequence shown here is derived from an EMBL/GenBank/DDBJ whole genome shotgun (WGS) entry which is preliminary data.</text>
</comment>
<evidence type="ECO:0000256" key="5">
    <source>
        <dbReference type="ARBA" id="ARBA00022741"/>
    </source>
</evidence>
<keyword evidence="10" id="KW-0472">Membrane</keyword>
<keyword evidence="4" id="KW-0808">Transferase</keyword>
<dbReference type="SUPFAM" id="SSF55874">
    <property type="entry name" value="ATPase domain of HSP90 chaperone/DNA topoisomerase II/histidine kinase"/>
    <property type="match status" value="1"/>
</dbReference>
<dbReference type="CDD" id="cd16917">
    <property type="entry name" value="HATPase_UhpB-NarQ-NarX-like"/>
    <property type="match status" value="1"/>
</dbReference>
<evidence type="ECO:0000256" key="2">
    <source>
        <dbReference type="ARBA" id="ARBA00012438"/>
    </source>
</evidence>
<dbReference type="GO" id="GO:0016301">
    <property type="term" value="F:kinase activity"/>
    <property type="evidence" value="ECO:0007669"/>
    <property type="project" value="UniProtKB-KW"/>
</dbReference>
<evidence type="ECO:0000256" key="1">
    <source>
        <dbReference type="ARBA" id="ARBA00000085"/>
    </source>
</evidence>
<feature type="transmembrane region" description="Helical" evidence="10">
    <location>
        <begin position="140"/>
        <end position="166"/>
    </location>
</feature>
<protein>
    <recommendedName>
        <fullName evidence="2">histidine kinase</fullName>
        <ecNumber evidence="2">2.7.13.3</ecNumber>
    </recommendedName>
</protein>
<feature type="transmembrane region" description="Helical" evidence="10">
    <location>
        <begin position="76"/>
        <end position="96"/>
    </location>
</feature>
<dbReference type="Gene3D" id="3.30.565.10">
    <property type="entry name" value="Histidine kinase-like ATPase, C-terminal domain"/>
    <property type="match status" value="1"/>
</dbReference>
<organism evidence="12 13">
    <name type="scientific">Promicromonospora aerolata</name>
    <dbReference type="NCBI Taxonomy" id="195749"/>
    <lineage>
        <taxon>Bacteria</taxon>
        <taxon>Bacillati</taxon>
        <taxon>Actinomycetota</taxon>
        <taxon>Actinomycetes</taxon>
        <taxon>Micrococcales</taxon>
        <taxon>Promicromonosporaceae</taxon>
        <taxon>Promicromonospora</taxon>
    </lineage>
</organism>
<evidence type="ECO:0000256" key="9">
    <source>
        <dbReference type="SAM" id="MobiDB-lite"/>
    </source>
</evidence>
<keyword evidence="3" id="KW-0597">Phosphoprotein</keyword>
<gene>
    <name evidence="12" type="ORF">ACFSL2_12360</name>
</gene>
<feature type="transmembrane region" description="Helical" evidence="10">
    <location>
        <begin position="178"/>
        <end position="199"/>
    </location>
</feature>
<comment type="catalytic activity">
    <reaction evidence="1">
        <text>ATP + protein L-histidine = ADP + protein N-phospho-L-histidine.</text>
        <dbReference type="EC" id="2.7.13.3"/>
    </reaction>
</comment>
<feature type="domain" description="Signal transduction histidine kinase subgroup 3 dimerisation and phosphoacceptor" evidence="11">
    <location>
        <begin position="267"/>
        <end position="331"/>
    </location>
</feature>
<feature type="region of interest" description="Disordered" evidence="9">
    <location>
        <begin position="428"/>
        <end position="452"/>
    </location>
</feature>
<keyword evidence="5" id="KW-0547">Nucleotide-binding</keyword>
<evidence type="ECO:0000256" key="6">
    <source>
        <dbReference type="ARBA" id="ARBA00022777"/>
    </source>
</evidence>
<evidence type="ECO:0000256" key="4">
    <source>
        <dbReference type="ARBA" id="ARBA00022679"/>
    </source>
</evidence>
<evidence type="ECO:0000313" key="13">
    <source>
        <dbReference type="Proteomes" id="UP001597338"/>
    </source>
</evidence>
<feature type="region of interest" description="Disordered" evidence="9">
    <location>
        <begin position="1"/>
        <end position="58"/>
    </location>
</feature>
<keyword evidence="13" id="KW-1185">Reference proteome</keyword>
<evidence type="ECO:0000256" key="7">
    <source>
        <dbReference type="ARBA" id="ARBA00022840"/>
    </source>
</evidence>
<keyword evidence="8" id="KW-0902">Two-component regulatory system</keyword>
<dbReference type="EC" id="2.7.13.3" evidence="2"/>
<evidence type="ECO:0000256" key="8">
    <source>
        <dbReference type="ARBA" id="ARBA00023012"/>
    </source>
</evidence>
<feature type="transmembrane region" description="Helical" evidence="10">
    <location>
        <begin position="211"/>
        <end position="235"/>
    </location>
</feature>
<proteinExistence type="predicted"/>
<evidence type="ECO:0000256" key="3">
    <source>
        <dbReference type="ARBA" id="ARBA00022553"/>
    </source>
</evidence>
<dbReference type="InterPro" id="IPR011712">
    <property type="entry name" value="Sig_transdc_His_kin_sub3_dim/P"/>
</dbReference>
<feature type="region of interest" description="Disordered" evidence="9">
    <location>
        <begin position="328"/>
        <end position="349"/>
    </location>
</feature>
<keyword evidence="7" id="KW-0067">ATP-binding</keyword>
<dbReference type="PANTHER" id="PTHR24421">
    <property type="entry name" value="NITRATE/NITRITE SENSOR PROTEIN NARX-RELATED"/>
    <property type="match status" value="1"/>
</dbReference>
<feature type="region of interest" description="Disordered" evidence="9">
    <location>
        <begin position="465"/>
        <end position="505"/>
    </location>
</feature>
<feature type="compositionally biased region" description="Low complexity" evidence="9">
    <location>
        <begin position="18"/>
        <end position="28"/>
    </location>
</feature>
<accession>A0ABW4V7Q7</accession>
<sequence length="505" mass="53500">MDTRWTAPEGRPEVGEMSRFSASPAVVRRAVRRSRRADRVRRDHPKGGGRDHPIGGGTAPRPAALLGLTRWVGRNVVAVLLVANIAAYLGALTLLGQTGTVHSAQTEDWRVTTVVLIVAFQAAWLHWLRRQALGTLVASLVLWSTTLLIGGADALLLQPGVLLAVFSYAAERSGRRRGAFVAVLVLLLSGVLLAVEALYPALGAPGWRTPAVVVACALTAVGLVGVPALLGAWYAQLRDRAEHIAALAHEIAGREAHRTADAVAAARRTVAQELHDTSSAHLAALLTLSTAAEASAAAGVPADPHLMAQIRDEGQKLYQGFERMVSQMRQEDRTQAGSPQPGHGSGQHTVTQVADLVAEHHDAAEVTVTLEHDPGLAEIDQRLGPMRGHIAYRVVQEALSNARKHAPGTEVTVTLADDGTSLLLRVENESSPAGRPRDRGGPEVPPHSLGYGIEGMRDRLAAVGGSLRTGPRHSGGWAVQALLPHPPHRTDVGEGQTRRQGGATT</sequence>
<dbReference type="Proteomes" id="UP001597338">
    <property type="component" value="Unassembled WGS sequence"/>
</dbReference>
<evidence type="ECO:0000256" key="10">
    <source>
        <dbReference type="SAM" id="Phobius"/>
    </source>
</evidence>
<name>A0ABW4V7Q7_9MICO</name>
<dbReference type="InterPro" id="IPR050482">
    <property type="entry name" value="Sensor_HK_TwoCompSys"/>
</dbReference>
<keyword evidence="6 12" id="KW-0418">Kinase</keyword>
<feature type="transmembrane region" description="Helical" evidence="10">
    <location>
        <begin position="108"/>
        <end position="128"/>
    </location>
</feature>
<reference evidence="13" key="1">
    <citation type="journal article" date="2019" name="Int. J. Syst. Evol. Microbiol.">
        <title>The Global Catalogue of Microorganisms (GCM) 10K type strain sequencing project: providing services to taxonomists for standard genome sequencing and annotation.</title>
        <authorList>
            <consortium name="The Broad Institute Genomics Platform"/>
            <consortium name="The Broad Institute Genome Sequencing Center for Infectious Disease"/>
            <person name="Wu L."/>
            <person name="Ma J."/>
        </authorList>
    </citation>
    <scope>NUCLEOTIDE SEQUENCE [LARGE SCALE GENOMIC DNA]</scope>
    <source>
        <strain evidence="13">CCM 7043</strain>
    </source>
</reference>
<feature type="compositionally biased region" description="Basic residues" evidence="9">
    <location>
        <begin position="29"/>
        <end position="44"/>
    </location>
</feature>